<organism evidence="2 3">
    <name type="scientific">Candidatus Kaiserbacteria bacterium RIFCSPHIGHO2_02_FULL_55_25</name>
    <dbReference type="NCBI Taxonomy" id="1798498"/>
    <lineage>
        <taxon>Bacteria</taxon>
        <taxon>Candidatus Kaiseribacteriota</taxon>
    </lineage>
</organism>
<evidence type="ECO:0000256" key="1">
    <source>
        <dbReference type="SAM" id="Phobius"/>
    </source>
</evidence>
<evidence type="ECO:0000313" key="3">
    <source>
        <dbReference type="Proteomes" id="UP000176914"/>
    </source>
</evidence>
<evidence type="ECO:0000313" key="2">
    <source>
        <dbReference type="EMBL" id="OGG69393.1"/>
    </source>
</evidence>
<sequence>MKMLSLRSLQGLVVLGIFLVLPLLAHAQSTDLNETIRAALYADPRTSAMSQAQVDAMVAALSQRVQQKGITPADITWRPVPPSGFASVQTCNGFPVYLCAINDAFGFEGPDYFIPIWLAAAALLFLLINALQTHHGRQSNAAAPPAPGYLQN</sequence>
<dbReference type="AlphaFoldDB" id="A0A1F6E6R6"/>
<keyword evidence="1" id="KW-1133">Transmembrane helix</keyword>
<reference evidence="2 3" key="1">
    <citation type="journal article" date="2016" name="Nat. Commun.">
        <title>Thousands of microbial genomes shed light on interconnected biogeochemical processes in an aquifer system.</title>
        <authorList>
            <person name="Anantharaman K."/>
            <person name="Brown C.T."/>
            <person name="Hug L.A."/>
            <person name="Sharon I."/>
            <person name="Castelle C.J."/>
            <person name="Probst A.J."/>
            <person name="Thomas B.C."/>
            <person name="Singh A."/>
            <person name="Wilkins M.J."/>
            <person name="Karaoz U."/>
            <person name="Brodie E.L."/>
            <person name="Williams K.H."/>
            <person name="Hubbard S.S."/>
            <person name="Banfield J.F."/>
        </authorList>
    </citation>
    <scope>NUCLEOTIDE SEQUENCE [LARGE SCALE GENOMIC DNA]</scope>
</reference>
<accession>A0A1F6E6R6</accession>
<name>A0A1F6E6R6_9BACT</name>
<dbReference type="Proteomes" id="UP000176914">
    <property type="component" value="Unassembled WGS sequence"/>
</dbReference>
<dbReference type="EMBL" id="MFLL01000013">
    <property type="protein sequence ID" value="OGG69393.1"/>
    <property type="molecule type" value="Genomic_DNA"/>
</dbReference>
<keyword evidence="1" id="KW-0472">Membrane</keyword>
<gene>
    <name evidence="2" type="ORF">A3C20_03575</name>
</gene>
<protein>
    <submittedName>
        <fullName evidence="2">Uncharacterized protein</fullName>
    </submittedName>
</protein>
<comment type="caution">
    <text evidence="2">The sequence shown here is derived from an EMBL/GenBank/DDBJ whole genome shotgun (WGS) entry which is preliminary data.</text>
</comment>
<proteinExistence type="predicted"/>
<feature type="transmembrane region" description="Helical" evidence="1">
    <location>
        <begin position="112"/>
        <end position="131"/>
    </location>
</feature>
<keyword evidence="1" id="KW-0812">Transmembrane</keyword>